<feature type="region of interest" description="Disordered" evidence="1">
    <location>
        <begin position="121"/>
        <end position="140"/>
    </location>
</feature>
<keyword evidence="2" id="KW-0812">Transmembrane</keyword>
<feature type="region of interest" description="Disordered" evidence="1">
    <location>
        <begin position="1"/>
        <end position="49"/>
    </location>
</feature>
<comment type="caution">
    <text evidence="4">The sequence shown here is derived from an EMBL/GenBank/DDBJ whole genome shotgun (WGS) entry which is preliminary data.</text>
</comment>
<feature type="compositionally biased region" description="Basic and acidic residues" evidence="1">
    <location>
        <begin position="1"/>
        <end position="11"/>
    </location>
</feature>
<proteinExistence type="predicted"/>
<keyword evidence="2" id="KW-0472">Membrane</keyword>
<evidence type="ECO:0000313" key="5">
    <source>
        <dbReference type="Proteomes" id="UP001301958"/>
    </source>
</evidence>
<feature type="compositionally biased region" description="Low complexity" evidence="1">
    <location>
        <begin position="19"/>
        <end position="38"/>
    </location>
</feature>
<dbReference type="EMBL" id="MU865423">
    <property type="protein sequence ID" value="KAK4223543.1"/>
    <property type="molecule type" value="Genomic_DNA"/>
</dbReference>
<reference evidence="4" key="1">
    <citation type="journal article" date="2023" name="Mol. Phylogenet. Evol.">
        <title>Genome-scale phylogeny and comparative genomics of the fungal order Sordariales.</title>
        <authorList>
            <person name="Hensen N."/>
            <person name="Bonometti L."/>
            <person name="Westerberg I."/>
            <person name="Brannstrom I.O."/>
            <person name="Guillou S."/>
            <person name="Cros-Aarteil S."/>
            <person name="Calhoun S."/>
            <person name="Haridas S."/>
            <person name="Kuo A."/>
            <person name="Mondo S."/>
            <person name="Pangilinan J."/>
            <person name="Riley R."/>
            <person name="LaButti K."/>
            <person name="Andreopoulos B."/>
            <person name="Lipzen A."/>
            <person name="Chen C."/>
            <person name="Yan M."/>
            <person name="Daum C."/>
            <person name="Ng V."/>
            <person name="Clum A."/>
            <person name="Steindorff A."/>
            <person name="Ohm R.A."/>
            <person name="Martin F."/>
            <person name="Silar P."/>
            <person name="Natvig D.O."/>
            <person name="Lalanne C."/>
            <person name="Gautier V."/>
            <person name="Ament-Velasquez S.L."/>
            <person name="Kruys A."/>
            <person name="Hutchinson M.I."/>
            <person name="Powell A.J."/>
            <person name="Barry K."/>
            <person name="Miller A.N."/>
            <person name="Grigoriev I.V."/>
            <person name="Debuchy R."/>
            <person name="Gladieux P."/>
            <person name="Hiltunen Thoren M."/>
            <person name="Johannesson H."/>
        </authorList>
    </citation>
    <scope>NUCLEOTIDE SEQUENCE</scope>
    <source>
        <strain evidence="4">CBS 990.96</strain>
    </source>
</reference>
<organism evidence="4 5">
    <name type="scientific">Podospora fimiseda</name>
    <dbReference type="NCBI Taxonomy" id="252190"/>
    <lineage>
        <taxon>Eukaryota</taxon>
        <taxon>Fungi</taxon>
        <taxon>Dikarya</taxon>
        <taxon>Ascomycota</taxon>
        <taxon>Pezizomycotina</taxon>
        <taxon>Sordariomycetes</taxon>
        <taxon>Sordariomycetidae</taxon>
        <taxon>Sordariales</taxon>
        <taxon>Podosporaceae</taxon>
        <taxon>Podospora</taxon>
    </lineage>
</organism>
<name>A0AAN7BHT8_9PEZI</name>
<feature type="compositionally biased region" description="Polar residues" evidence="1">
    <location>
        <begin position="124"/>
        <end position="135"/>
    </location>
</feature>
<dbReference type="InterPro" id="IPR046529">
    <property type="entry name" value="DUF6594"/>
</dbReference>
<protein>
    <recommendedName>
        <fullName evidence="3">DUF6594 domain-containing protein</fullName>
    </recommendedName>
</protein>
<evidence type="ECO:0000313" key="4">
    <source>
        <dbReference type="EMBL" id="KAK4223543.1"/>
    </source>
</evidence>
<dbReference type="Proteomes" id="UP001301958">
    <property type="component" value="Unassembled WGS sequence"/>
</dbReference>
<keyword evidence="2" id="KW-1133">Transmembrane helix</keyword>
<sequence length="342" mass="38892">MSFASDQDKAELGVGQSRSSESPSNPNSSTSTVVESPSSSPPETPKPRFDVKEFRRNCYYIDDWNEKHAKKRGFAQIARVMMLFDNMDISRDYRELGRRLMLYAGGRISYLQKLLRELDDNDTSPDSLTANQTRPPGTPEIMDDFKDRLFKDLNHELLEYSNMIGLTADQIRDRLGHGESRQDRYLVPPRQLIDFLKHIAGNQMLNKEECGYFDELEDFSTTNRQRPKWAQWLIYSSVGQWLIGKLSPKADSSCSSSNSPHLVRDTELDTVFFVLYILITGLLILTPVGIMMLNVLSQGAKFGVIVSFFLLIATFTYSFYDIKGTIVAEAAYLAIMIQVTSL</sequence>
<evidence type="ECO:0000256" key="1">
    <source>
        <dbReference type="SAM" id="MobiDB-lite"/>
    </source>
</evidence>
<evidence type="ECO:0000259" key="3">
    <source>
        <dbReference type="Pfam" id="PF20237"/>
    </source>
</evidence>
<reference evidence="4" key="2">
    <citation type="submission" date="2023-05" db="EMBL/GenBank/DDBJ databases">
        <authorList>
            <consortium name="Lawrence Berkeley National Laboratory"/>
            <person name="Steindorff A."/>
            <person name="Hensen N."/>
            <person name="Bonometti L."/>
            <person name="Westerberg I."/>
            <person name="Brannstrom I.O."/>
            <person name="Guillou S."/>
            <person name="Cros-Aarteil S."/>
            <person name="Calhoun S."/>
            <person name="Haridas S."/>
            <person name="Kuo A."/>
            <person name="Mondo S."/>
            <person name="Pangilinan J."/>
            <person name="Riley R."/>
            <person name="Labutti K."/>
            <person name="Andreopoulos B."/>
            <person name="Lipzen A."/>
            <person name="Chen C."/>
            <person name="Yanf M."/>
            <person name="Daum C."/>
            <person name="Ng V."/>
            <person name="Clum A."/>
            <person name="Ohm R."/>
            <person name="Martin F."/>
            <person name="Silar P."/>
            <person name="Natvig D."/>
            <person name="Lalanne C."/>
            <person name="Gautier V."/>
            <person name="Ament-Velasquez S.L."/>
            <person name="Kruys A."/>
            <person name="Hutchinson M.I."/>
            <person name="Powell A.J."/>
            <person name="Barry K."/>
            <person name="Miller A.N."/>
            <person name="Grigoriev I.V."/>
            <person name="Debuchy R."/>
            <person name="Gladieux P."/>
            <person name="Thoren M.H."/>
            <person name="Johannesson H."/>
        </authorList>
    </citation>
    <scope>NUCLEOTIDE SEQUENCE</scope>
    <source>
        <strain evidence="4">CBS 990.96</strain>
    </source>
</reference>
<feature type="transmembrane region" description="Helical" evidence="2">
    <location>
        <begin position="302"/>
        <end position="320"/>
    </location>
</feature>
<dbReference type="Pfam" id="PF20237">
    <property type="entry name" value="DUF6594"/>
    <property type="match status" value="1"/>
</dbReference>
<feature type="transmembrane region" description="Helical" evidence="2">
    <location>
        <begin position="271"/>
        <end position="295"/>
    </location>
</feature>
<gene>
    <name evidence="4" type="ORF">QBC38DRAFT_447269</name>
</gene>
<dbReference type="AlphaFoldDB" id="A0AAN7BHT8"/>
<feature type="domain" description="DUF6594" evidence="3">
    <location>
        <begin position="76"/>
        <end position="336"/>
    </location>
</feature>
<accession>A0AAN7BHT8</accession>
<evidence type="ECO:0000256" key="2">
    <source>
        <dbReference type="SAM" id="Phobius"/>
    </source>
</evidence>
<keyword evidence="5" id="KW-1185">Reference proteome</keyword>